<keyword evidence="3 4" id="KW-0067">ATP-binding</keyword>
<feature type="binding site" evidence="4">
    <location>
        <begin position="153"/>
        <end position="161"/>
    </location>
    <ligand>
        <name>ATP</name>
        <dbReference type="ChEBI" id="CHEBI:30616"/>
    </ligand>
</feature>
<evidence type="ECO:0000256" key="2">
    <source>
        <dbReference type="ARBA" id="ARBA00022741"/>
    </source>
</evidence>
<dbReference type="PANTHER" id="PTHR23407">
    <property type="entry name" value="ATPASE INHIBITOR/5-FORMYLTETRAHYDROFOLATE CYCLO-LIGASE"/>
    <property type="match status" value="1"/>
</dbReference>
<evidence type="ECO:0000256" key="4">
    <source>
        <dbReference type="PIRSR" id="PIRSR006806-1"/>
    </source>
</evidence>
<evidence type="ECO:0000313" key="7">
    <source>
        <dbReference type="EMBL" id="TXG90209.1"/>
    </source>
</evidence>
<evidence type="ECO:0000313" key="8">
    <source>
        <dbReference type="Proteomes" id="UP000471120"/>
    </source>
</evidence>
<dbReference type="PANTHER" id="PTHR23407:SF1">
    <property type="entry name" value="5-FORMYLTETRAHYDROFOLATE CYCLO-LIGASE"/>
    <property type="match status" value="1"/>
</dbReference>
<comment type="caution">
    <text evidence="7">The sequence shown here is derived from an EMBL/GenBank/DDBJ whole genome shotgun (WGS) entry which is preliminary data.</text>
</comment>
<dbReference type="GO" id="GO:0005524">
    <property type="term" value="F:ATP binding"/>
    <property type="evidence" value="ECO:0007669"/>
    <property type="project" value="UniProtKB-KW"/>
</dbReference>
<name>A0A6P2CBS9_9NOCA</name>
<dbReference type="GO" id="GO:0030272">
    <property type="term" value="F:5-formyltetrahydrofolate cyclo-ligase activity"/>
    <property type="evidence" value="ECO:0007669"/>
    <property type="project" value="UniProtKB-EC"/>
</dbReference>
<evidence type="ECO:0000256" key="6">
    <source>
        <dbReference type="SAM" id="MobiDB-lite"/>
    </source>
</evidence>
<dbReference type="Pfam" id="PF01812">
    <property type="entry name" value="5-FTHF_cyc-lig"/>
    <property type="match status" value="1"/>
</dbReference>
<dbReference type="EMBL" id="QRCM01000001">
    <property type="protein sequence ID" value="TXG90209.1"/>
    <property type="molecule type" value="Genomic_DNA"/>
</dbReference>
<dbReference type="PIRSF" id="PIRSF006806">
    <property type="entry name" value="FTHF_cligase"/>
    <property type="match status" value="1"/>
</dbReference>
<gene>
    <name evidence="7" type="ORF">DW322_08205</name>
</gene>
<keyword evidence="2 4" id="KW-0547">Nucleotide-binding</keyword>
<organism evidence="7 8">
    <name type="scientific">Rhodococcus rhodnii</name>
    <dbReference type="NCBI Taxonomy" id="38312"/>
    <lineage>
        <taxon>Bacteria</taxon>
        <taxon>Bacillati</taxon>
        <taxon>Actinomycetota</taxon>
        <taxon>Actinomycetes</taxon>
        <taxon>Mycobacteriales</taxon>
        <taxon>Nocardiaceae</taxon>
        <taxon>Rhodococcus</taxon>
    </lineage>
</organism>
<keyword evidence="5" id="KW-0479">Metal-binding</keyword>
<dbReference type="AlphaFoldDB" id="A0A6P2CBS9"/>
<protein>
    <recommendedName>
        <fullName evidence="5">5-formyltetrahydrofolate cyclo-ligase</fullName>
        <ecNumber evidence="5">6.3.3.2</ecNumber>
    </recommendedName>
</protein>
<dbReference type="GO" id="GO:0035999">
    <property type="term" value="P:tetrahydrofolate interconversion"/>
    <property type="evidence" value="ECO:0007669"/>
    <property type="project" value="TreeGrafter"/>
</dbReference>
<dbReference type="Gene3D" id="3.40.50.10420">
    <property type="entry name" value="NagB/RpiA/CoA transferase-like"/>
    <property type="match status" value="1"/>
</dbReference>
<feature type="binding site" evidence="4">
    <location>
        <position position="69"/>
    </location>
    <ligand>
        <name>substrate</name>
    </ligand>
</feature>
<evidence type="ECO:0000256" key="3">
    <source>
        <dbReference type="ARBA" id="ARBA00022840"/>
    </source>
</evidence>
<dbReference type="GO" id="GO:0046872">
    <property type="term" value="F:metal ion binding"/>
    <property type="evidence" value="ECO:0007669"/>
    <property type="project" value="UniProtKB-KW"/>
</dbReference>
<reference evidence="7 8" key="1">
    <citation type="submission" date="2018-07" db="EMBL/GenBank/DDBJ databases">
        <title>Genome sequence of Rhodococcus rhodnii ATCC 35071 from Rhodnius prolixus.</title>
        <authorList>
            <person name="Patel V."/>
            <person name="Vogel K.J."/>
        </authorList>
    </citation>
    <scope>NUCLEOTIDE SEQUENCE [LARGE SCALE GENOMIC DNA]</scope>
    <source>
        <strain evidence="7 8">ATCC 35071</strain>
    </source>
</reference>
<dbReference type="RefSeq" id="WP_010837102.1">
    <property type="nucleotide sequence ID" value="NZ_QRCM01000001.1"/>
</dbReference>
<evidence type="ECO:0000256" key="1">
    <source>
        <dbReference type="ARBA" id="ARBA00010638"/>
    </source>
</evidence>
<dbReference type="NCBIfam" id="TIGR02727">
    <property type="entry name" value="MTHFS_bact"/>
    <property type="match status" value="1"/>
</dbReference>
<dbReference type="SUPFAM" id="SSF100950">
    <property type="entry name" value="NagB/RpiA/CoA transferase-like"/>
    <property type="match status" value="1"/>
</dbReference>
<keyword evidence="5" id="KW-0460">Magnesium</keyword>
<comment type="catalytic activity">
    <reaction evidence="5">
        <text>(6S)-5-formyl-5,6,7,8-tetrahydrofolate + ATP = (6R)-5,10-methenyltetrahydrofolate + ADP + phosphate</text>
        <dbReference type="Rhea" id="RHEA:10488"/>
        <dbReference type="ChEBI" id="CHEBI:30616"/>
        <dbReference type="ChEBI" id="CHEBI:43474"/>
        <dbReference type="ChEBI" id="CHEBI:57455"/>
        <dbReference type="ChEBI" id="CHEBI:57457"/>
        <dbReference type="ChEBI" id="CHEBI:456216"/>
        <dbReference type="EC" id="6.3.3.2"/>
    </reaction>
</comment>
<dbReference type="InterPro" id="IPR037171">
    <property type="entry name" value="NagB/RpiA_transferase-like"/>
</dbReference>
<accession>A0A6P2CBS9</accession>
<dbReference type="InterPro" id="IPR002698">
    <property type="entry name" value="FTHF_cligase"/>
</dbReference>
<dbReference type="EC" id="6.3.3.2" evidence="5"/>
<feature type="binding site" evidence="4">
    <location>
        <begin position="21"/>
        <end position="25"/>
    </location>
    <ligand>
        <name>ATP</name>
        <dbReference type="ChEBI" id="CHEBI:30616"/>
    </ligand>
</feature>
<dbReference type="GO" id="GO:0009396">
    <property type="term" value="P:folic acid-containing compound biosynthetic process"/>
    <property type="evidence" value="ECO:0007669"/>
    <property type="project" value="TreeGrafter"/>
</dbReference>
<comment type="similarity">
    <text evidence="1 5">Belongs to the 5-formyltetrahydrofolate cyclo-ligase family.</text>
</comment>
<sequence>MVEGPAPTSGDGTPAGDAAGKTEWRARILASRRTLDDETRSREAHALAEAVERLGPVGTLATYAPLPDEPGSGSPASPDSFVAAATRAARRVLLPVTPPAGPLSWSVYEGPRSVREGRFGIVEPIGPVLPPSELARADVVLVPALAVDLRGVRLGRGAGYYDRTLGHARPDAMLVAVVRDDDVVNELPEDPYDIRVGWILTPGRGPVRVPE</sequence>
<dbReference type="Proteomes" id="UP000471120">
    <property type="component" value="Unassembled WGS sequence"/>
</dbReference>
<proteinExistence type="inferred from homology"/>
<evidence type="ECO:0000256" key="5">
    <source>
        <dbReference type="RuleBase" id="RU361279"/>
    </source>
</evidence>
<comment type="cofactor">
    <cofactor evidence="5">
        <name>Mg(2+)</name>
        <dbReference type="ChEBI" id="CHEBI:18420"/>
    </cofactor>
</comment>
<dbReference type="InterPro" id="IPR024185">
    <property type="entry name" value="FTHF_cligase-like_sf"/>
</dbReference>
<keyword evidence="7" id="KW-0436">Ligase</keyword>
<feature type="region of interest" description="Disordered" evidence="6">
    <location>
        <begin position="1"/>
        <end position="25"/>
    </location>
</feature>